<name>O66375_PHODM</name>
<evidence type="ECO:0000256" key="8">
    <source>
        <dbReference type="ARBA" id="ARBA00069911"/>
    </source>
</evidence>
<dbReference type="InterPro" id="IPR026022">
    <property type="entry name" value="PhoU_dom"/>
</dbReference>
<dbReference type="FunFam" id="1.20.58.220:FF:000004">
    <property type="entry name" value="Phosphate-specific transport system accessory protein PhoU"/>
    <property type="match status" value="1"/>
</dbReference>
<dbReference type="Gene3D" id="2.60.40.3010">
    <property type="match status" value="1"/>
</dbReference>
<feature type="binding site" evidence="13">
    <location>
        <position position="311"/>
    </location>
    <ligand>
        <name>Ca(2+)</name>
        <dbReference type="ChEBI" id="CHEBI:29108"/>
        <label>1</label>
    </ligand>
</feature>
<dbReference type="PDBsum" id="4R9V"/>
<evidence type="ECO:0000256" key="4">
    <source>
        <dbReference type="ARBA" id="ARBA00022448"/>
    </source>
</evidence>
<dbReference type="AlphaFoldDB" id="O66375"/>
<dbReference type="BRENDA" id="2.4.99.1">
    <property type="organism ID" value="4776"/>
</dbReference>
<proteinExistence type="evidence at protein level"/>
<keyword evidence="11 12" id="KW-0106">Calcium</keyword>
<evidence type="ECO:0000256" key="3">
    <source>
        <dbReference type="ARBA" id="ARBA00011738"/>
    </source>
</evidence>
<evidence type="ECO:0000256" key="6">
    <source>
        <dbReference type="ARBA" id="ARBA00022592"/>
    </source>
</evidence>
<comment type="similarity">
    <text evidence="2">Belongs to the PhoU family.</text>
</comment>
<dbReference type="InterPro" id="IPR028366">
    <property type="entry name" value="PhoU"/>
</dbReference>
<dbReference type="PDBsum" id="4R84"/>
<dbReference type="PANTHER" id="PTHR42930:SF3">
    <property type="entry name" value="PHOSPHATE-SPECIFIC TRANSPORT SYSTEM ACCESSORY PROTEIN PHOU"/>
    <property type="match status" value="1"/>
</dbReference>
<dbReference type="Pfam" id="PF01895">
    <property type="entry name" value="PhoU"/>
    <property type="match status" value="2"/>
</dbReference>
<feature type="binding site" evidence="11 12">
    <location>
        <position position="395"/>
    </location>
    <ligand>
        <name>Ca(2+)</name>
        <dbReference type="ChEBI" id="CHEBI:29108"/>
        <label>2</label>
    </ligand>
</feature>
<feature type="binding site" evidence="11 12">
    <location>
        <position position="348"/>
    </location>
    <ligand>
        <name>Ca(2+)</name>
        <dbReference type="ChEBI" id="CHEBI:29108"/>
        <label>2</label>
    </ligand>
</feature>
<feature type="binding site" evidence="11 12">
    <location>
        <position position="352"/>
    </location>
    <ligand>
        <name>Ca(2+)</name>
        <dbReference type="ChEBI" id="CHEBI:29108"/>
        <label>2</label>
    </ligand>
</feature>
<dbReference type="EMBL" id="AB012285">
    <property type="protein sequence ID" value="BAA25316.1"/>
    <property type="molecule type" value="Genomic_DNA"/>
</dbReference>
<dbReference type="GO" id="GO:0046872">
    <property type="term" value="F:metal ion binding"/>
    <property type="evidence" value="ECO:0007669"/>
    <property type="project" value="UniProtKB-KW"/>
</dbReference>
<evidence type="ECO:0000256" key="2">
    <source>
        <dbReference type="ARBA" id="ARBA00008107"/>
    </source>
</evidence>
<dbReference type="PIR" id="JC5898">
    <property type="entry name" value="JC5898"/>
</dbReference>
<dbReference type="PDB" id="4R83">
    <property type="method" value="X-ray"/>
    <property type="resolution" value="1.93 A"/>
    <property type="chains" value="A/B/C/D=16-497"/>
</dbReference>
<dbReference type="GO" id="GO:0045936">
    <property type="term" value="P:negative regulation of phosphate metabolic process"/>
    <property type="evidence" value="ECO:0007669"/>
    <property type="project" value="InterPro"/>
</dbReference>
<dbReference type="Gene3D" id="1.20.58.220">
    <property type="entry name" value="Phosphate transport system protein phou homolog 2, domain 2"/>
    <property type="match status" value="1"/>
</dbReference>
<feature type="binding site" evidence="13">
    <location>
        <position position="291"/>
    </location>
    <ligand>
        <name>Ca(2+)</name>
        <dbReference type="ChEBI" id="CHEBI:29108"/>
        <label>1</label>
    </ligand>
</feature>
<evidence type="ECO:0007829" key="12">
    <source>
        <dbReference type="PDB" id="4R84"/>
    </source>
</evidence>
<dbReference type="SUPFAM" id="SSF53756">
    <property type="entry name" value="UDP-Glycosyltransferase/glycogen phosphorylase"/>
    <property type="match status" value="1"/>
</dbReference>
<evidence type="ECO:0000256" key="1">
    <source>
        <dbReference type="ARBA" id="ARBA00004496"/>
    </source>
</evidence>
<dbReference type="PDB" id="4R9V">
    <property type="method" value="X-ray"/>
    <property type="resolution" value="2.30 A"/>
    <property type="chains" value="A=113-497"/>
</dbReference>
<feature type="binding site" evidence="11 12">
    <location>
        <position position="345"/>
    </location>
    <ligand>
        <name>Ca(2+)</name>
        <dbReference type="ChEBI" id="CHEBI:29108"/>
        <label>2</label>
    </ligand>
</feature>
<evidence type="ECO:0007829" key="13">
    <source>
        <dbReference type="PDB" id="4R9V"/>
    </source>
</evidence>
<dbReference type="PDBsum" id="4R83"/>
<keyword evidence="6" id="KW-0592">Phosphate transport</keyword>
<dbReference type="Pfam" id="PF22352">
    <property type="entry name" value="K319L-like_PKD"/>
    <property type="match status" value="1"/>
</dbReference>
<dbReference type="GO" id="GO:0030643">
    <property type="term" value="P:intracellular phosphate ion homeostasis"/>
    <property type="evidence" value="ECO:0007669"/>
    <property type="project" value="InterPro"/>
</dbReference>
<comment type="function">
    <text evidence="7">Plays a role in the regulation of phosphate uptake.</text>
</comment>
<gene>
    <name evidence="10" type="primary">bst</name>
</gene>
<dbReference type="InterPro" id="IPR021574">
    <property type="entry name" value="PM0188"/>
</dbReference>
<dbReference type="GO" id="GO:0005737">
    <property type="term" value="C:cytoplasm"/>
    <property type="evidence" value="ECO:0007669"/>
    <property type="project" value="UniProtKB-SubCell"/>
</dbReference>
<dbReference type="CAZy" id="GT80">
    <property type="family name" value="Glycosyltransferase Family 80"/>
</dbReference>
<dbReference type="SUPFAM" id="SSF109755">
    <property type="entry name" value="PhoU-like"/>
    <property type="match status" value="1"/>
</dbReference>
<protein>
    <recommendedName>
        <fullName evidence="8">Phosphate-specific transport system accessory protein PhoU homolog</fullName>
    </recommendedName>
</protein>
<keyword evidence="11 12" id="KW-0002">3D-structure</keyword>
<dbReference type="PDB" id="4R84">
    <property type="method" value="X-ray"/>
    <property type="resolution" value="1.70 A"/>
    <property type="chains" value="A/B/C/D=16-497"/>
</dbReference>
<evidence type="ECO:0000313" key="10">
    <source>
        <dbReference type="EMBL" id="BAA25316.1"/>
    </source>
</evidence>
<reference evidence="11 12" key="2">
    <citation type="journal article" date="2014" name="FEBS Lett.">
        <title>Crystal structures of sialyltransferase from Photobacterium damselae.</title>
        <authorList>
            <person name="Huynh N."/>
            <person name="Li Y."/>
            <person name="Yu H."/>
            <person name="Huang S."/>
            <person name="Lau K."/>
            <person name="Chen X."/>
            <person name="Fisher A.J."/>
        </authorList>
    </citation>
    <scope>X-RAY CRYSTALLOGRAPHY (1.70 ANGSTROMS) OF 16-497 IN COMPLEX WITH CA(2+)</scope>
    <scope>DISULFIDE BONDS</scope>
</reference>
<reference evidence="10" key="1">
    <citation type="journal article" date="1998" name="J. Biochem.">
        <title>Cloning and expression of a marine bacterial beta-galactoside alpha2,6-sialyltransferase gene from Photobacterium damsela JT0160.</title>
        <authorList>
            <person name="Yamamoto T."/>
            <person name="Nakashizuka M."/>
            <person name="Terada I."/>
        </authorList>
    </citation>
    <scope>NUCLEOTIDE SEQUENCE</scope>
    <source>
        <strain evidence="10">JT0160</strain>
    </source>
</reference>
<dbReference type="PANTHER" id="PTHR42930">
    <property type="entry name" value="PHOSPHATE-SPECIFIC TRANSPORT SYSTEM ACCESSORY PROTEIN PHOU"/>
    <property type="match status" value="1"/>
</dbReference>
<feature type="binding site" evidence="11 12">
    <location>
        <position position="350"/>
    </location>
    <ligand>
        <name>Ca(2+)</name>
        <dbReference type="ChEBI" id="CHEBI:29108"/>
        <label>2</label>
    </ligand>
</feature>
<comment type="subunit">
    <text evidence="3">Homodimer.</text>
</comment>
<keyword evidence="5" id="KW-0963">Cytoplasm</keyword>
<feature type="disulfide bond" evidence="11 12">
    <location>
        <begin position="60"/>
        <end position="89"/>
    </location>
</feature>
<evidence type="ECO:0007829" key="11">
    <source>
        <dbReference type="PDB" id="4R83"/>
    </source>
</evidence>
<keyword evidence="10" id="KW-0808">Transferase</keyword>
<evidence type="ECO:0000256" key="5">
    <source>
        <dbReference type="ARBA" id="ARBA00022490"/>
    </source>
</evidence>
<keyword evidence="11 12" id="KW-0479">Metal-binding</keyword>
<dbReference type="InterPro" id="IPR043078">
    <property type="entry name" value="Sialyltransferase_N"/>
</dbReference>
<dbReference type="Gene3D" id="3.40.50.11110">
    <property type="entry name" value="Sialyltransferase, C-terminal GT-B Rossman nucleotide-binding domain"/>
    <property type="match status" value="1"/>
</dbReference>
<dbReference type="Gene3D" id="3.40.50.11120">
    <property type="entry name" value="Sialyltransferase, N-terminal GT-B Rossman nucleotide-binding domain"/>
    <property type="match status" value="1"/>
</dbReference>
<dbReference type="SMR" id="O66375"/>
<dbReference type="EvolutionaryTrace" id="O66375"/>
<sequence length="675" mass="76457">MKKILTVLSIFILSACNSDNTSLKETVSSNSADVVETETYQLTPIDAPSSFLSHSWEQTCGTPILNESDKQAISFDFVAPELKQDEKYCFTFKGITGDHRYITNTTLTVVAPTLEVYIDHASLPSLQQLIHIIQAKDEYPSNQRFVSWKRVTVDADNANKLNIHTYPLKGNNTSPEMVAAIDEYAQSKNRLNIEFYTNTAHVFNNLPPIIQPLYNNEKVKISHISLYDDGSSEYVSLYQWKDTPNKIETLEGEVSLLANYLAGTSPDAPKGMGNRYNWHKLYDTDYYFLREDYLDVEANLHDLRDYLGSSAKQMPWDEFAKLSDSQQTLFLDIVGFDKEQLQQQYSQSPLPNFIFTGTTTWAGGETKEYYAQQQVNVINNAINETSPYYLGKDYDLFFKGHPAGGVINDIILGSFPDMINIPAKISFEVLMMTDMLPDTVAGIASSLYFTIPADKVNFIVFTSSDTITDREEALKSPLVQVMLTLGIVKEKDVLFWADHKVNSMEVAIDEACTRIIAKRQPTASDLRLVIAIIKTITDLERIGDVAESIAKVALESFSNKQYNLLVSLESLGQHTVRMLHEVLDAFARMDVKAAIEVYQEDDRIDQEYESIVRQLMAHMMEDPSSIPNVMKVMWAARSIERVGDRCQNICEYIIYFVKGKDVRHTKPDDFGTMLD</sequence>
<dbReference type="MINT" id="O66375"/>
<feature type="domain" description="PhoU" evidence="9">
    <location>
        <begin position="569"/>
        <end position="653"/>
    </location>
</feature>
<dbReference type="GO" id="GO:0006817">
    <property type="term" value="P:phosphate ion transport"/>
    <property type="evidence" value="ECO:0007669"/>
    <property type="project" value="UniProtKB-KW"/>
</dbReference>
<evidence type="ECO:0000259" key="9">
    <source>
        <dbReference type="Pfam" id="PF01895"/>
    </source>
</evidence>
<dbReference type="NCBIfam" id="TIGR02135">
    <property type="entry name" value="phoU_full"/>
    <property type="match status" value="1"/>
</dbReference>
<keyword evidence="10" id="KW-0328">Glycosyltransferase</keyword>
<dbReference type="InterPro" id="IPR038078">
    <property type="entry name" value="PhoU-like_sf"/>
</dbReference>
<dbReference type="PROSITE" id="PS51257">
    <property type="entry name" value="PROKAR_LIPOPROTEIN"/>
    <property type="match status" value="1"/>
</dbReference>
<evidence type="ECO:0000256" key="7">
    <source>
        <dbReference type="ARBA" id="ARBA00056181"/>
    </source>
</evidence>
<comment type="subcellular location">
    <subcellularLocation>
        <location evidence="1">Cytoplasm</location>
    </subcellularLocation>
</comment>
<feature type="domain" description="PhoU" evidence="9">
    <location>
        <begin position="498"/>
        <end position="552"/>
    </location>
</feature>
<organism evidence="10">
    <name type="scientific">Photobacterium damselae</name>
    <dbReference type="NCBI Taxonomy" id="38293"/>
    <lineage>
        <taxon>Bacteria</taxon>
        <taxon>Pseudomonadati</taxon>
        <taxon>Pseudomonadota</taxon>
        <taxon>Gammaproteobacteria</taxon>
        <taxon>Vibrionales</taxon>
        <taxon>Vibrionaceae</taxon>
        <taxon>Photobacterium</taxon>
    </lineage>
</organism>
<dbReference type="Pfam" id="PF11477">
    <property type="entry name" value="PM0188"/>
    <property type="match status" value="1"/>
</dbReference>
<accession>O66375</accession>
<keyword evidence="4" id="KW-0813">Transport</keyword>
<dbReference type="GO" id="GO:0016757">
    <property type="term" value="F:glycosyltransferase activity"/>
    <property type="evidence" value="ECO:0007669"/>
    <property type="project" value="UniProtKB-KW"/>
</dbReference>